<dbReference type="InterPro" id="IPR018488">
    <property type="entry name" value="cNMP-bd_CS"/>
</dbReference>
<protein>
    <submittedName>
        <fullName evidence="13">Uncharacterized protein</fullName>
    </submittedName>
</protein>
<evidence type="ECO:0000313" key="13">
    <source>
        <dbReference type="EMBL" id="KAK4879698.1"/>
    </source>
</evidence>
<feature type="binding site" evidence="9">
    <location>
        <begin position="332"/>
        <end position="340"/>
    </location>
    <ligand>
        <name>ATP</name>
        <dbReference type="ChEBI" id="CHEBI:30616"/>
    </ligand>
</feature>
<dbReference type="PROSITE" id="PS00888">
    <property type="entry name" value="CNMP_BINDING_1"/>
    <property type="match status" value="1"/>
</dbReference>
<dbReference type="GO" id="GO:0005524">
    <property type="term" value="F:ATP binding"/>
    <property type="evidence" value="ECO:0007669"/>
    <property type="project" value="UniProtKB-UniRule"/>
</dbReference>
<evidence type="ECO:0000256" key="5">
    <source>
        <dbReference type="ARBA" id="ARBA00022777"/>
    </source>
</evidence>
<dbReference type="FunFam" id="1.10.510.10:FF:000210">
    <property type="entry name" value="Non-specific serine/threonine protein kinase"/>
    <property type="match status" value="1"/>
</dbReference>
<dbReference type="InterPro" id="IPR000719">
    <property type="entry name" value="Prot_kinase_dom"/>
</dbReference>
<dbReference type="PANTHER" id="PTHR24353:SF144">
    <property type="match status" value="1"/>
</dbReference>
<evidence type="ECO:0000259" key="11">
    <source>
        <dbReference type="PROSITE" id="PS50011"/>
    </source>
</evidence>
<dbReference type="PROSITE" id="PS00889">
    <property type="entry name" value="CNMP_BINDING_2"/>
    <property type="match status" value="1"/>
</dbReference>
<dbReference type="SMART" id="SM00100">
    <property type="entry name" value="cNMP"/>
    <property type="match status" value="2"/>
</dbReference>
<dbReference type="AlphaFoldDB" id="A0AAN7PA16"/>
<dbReference type="CDD" id="cd05572">
    <property type="entry name" value="STKc_cGK"/>
    <property type="match status" value="1"/>
</dbReference>
<dbReference type="Pfam" id="PF00069">
    <property type="entry name" value="Pkinase"/>
    <property type="match status" value="1"/>
</dbReference>
<dbReference type="InterPro" id="IPR000595">
    <property type="entry name" value="cNMP-bd_dom"/>
</dbReference>
<keyword evidence="2" id="KW-0140">cGMP</keyword>
<evidence type="ECO:0000256" key="3">
    <source>
        <dbReference type="ARBA" id="ARBA00022679"/>
    </source>
</evidence>
<dbReference type="EMBL" id="JARPUR010000003">
    <property type="protein sequence ID" value="KAK4879698.1"/>
    <property type="molecule type" value="Genomic_DNA"/>
</dbReference>
<dbReference type="Proteomes" id="UP001353858">
    <property type="component" value="Unassembled WGS sequence"/>
</dbReference>
<reference evidence="14" key="1">
    <citation type="submission" date="2023-01" db="EMBL/GenBank/DDBJ databases">
        <title>Key to firefly adult light organ development and bioluminescence: homeobox transcription factors regulate luciferase expression and transportation to peroxisome.</title>
        <authorList>
            <person name="Fu X."/>
        </authorList>
    </citation>
    <scope>NUCLEOTIDE SEQUENCE [LARGE SCALE GENOMIC DNA]</scope>
</reference>
<dbReference type="PIRSF" id="PIRSF000559">
    <property type="entry name" value="cGMP-dep_kinase"/>
    <property type="match status" value="1"/>
</dbReference>
<dbReference type="SMART" id="SM00220">
    <property type="entry name" value="S_TKc"/>
    <property type="match status" value="1"/>
</dbReference>
<evidence type="ECO:0000256" key="4">
    <source>
        <dbReference type="ARBA" id="ARBA00022741"/>
    </source>
</evidence>
<dbReference type="PROSITE" id="PS00108">
    <property type="entry name" value="PROTEIN_KINASE_ST"/>
    <property type="match status" value="1"/>
</dbReference>
<feature type="domain" description="Protein kinase" evidence="11">
    <location>
        <begin position="326"/>
        <end position="589"/>
    </location>
</feature>
<dbReference type="InterPro" id="IPR008271">
    <property type="entry name" value="Ser/Thr_kinase_AS"/>
</dbReference>
<gene>
    <name evidence="13" type="ORF">RN001_007844</name>
</gene>
<evidence type="ECO:0000256" key="7">
    <source>
        <dbReference type="ARBA" id="ARBA00022992"/>
    </source>
</evidence>
<evidence type="ECO:0000259" key="12">
    <source>
        <dbReference type="PROSITE" id="PS50042"/>
    </source>
</evidence>
<keyword evidence="4 9" id="KW-0547">Nucleotide-binding</keyword>
<feature type="domain" description="Cyclic nucleotide-binding" evidence="12">
    <location>
        <begin position="75"/>
        <end position="190"/>
    </location>
</feature>
<dbReference type="Gene3D" id="3.30.200.20">
    <property type="entry name" value="Phosphorylase Kinase, domain 1"/>
    <property type="match status" value="1"/>
</dbReference>
<dbReference type="Gene3D" id="1.10.510.10">
    <property type="entry name" value="Transferase(Phosphotransferase) domain 1"/>
    <property type="match status" value="1"/>
</dbReference>
<dbReference type="InterPro" id="IPR002374">
    <property type="entry name" value="cGMP_dep_kinase"/>
</dbReference>
<feature type="active site" description="Proton acceptor" evidence="8">
    <location>
        <position position="452"/>
    </location>
</feature>
<evidence type="ECO:0000313" key="14">
    <source>
        <dbReference type="Proteomes" id="UP001353858"/>
    </source>
</evidence>
<evidence type="ECO:0000256" key="6">
    <source>
        <dbReference type="ARBA" id="ARBA00022840"/>
    </source>
</evidence>
<sequence>MKFTDTKTNMFSCLFCKSKSSDNVEGTYIRRRSGLAGQSANIDKEDFSSMEIVKHSKDNSNENLIKEAISKNEFLNQVLEGKRLQRVVDAMYPREVAANEVLINEGSVGTQLYIPASGNYEVIVNEKSICKFEHNKVFGELAILYNEKRQATIQALTKGNIWVLDQNVYQKLTLKTEIEHRNELLAFLEKVPKLNTISKQAISRVTDLLKREFYCTGDVIVRQGDHGDKFYIISAGNVTVTTESQGEVGKMGRGEFFGQLALLNDDVRQATVTADPPGVECFSLSRPEFILHFGKIEDIQNVSDKDKKISTAAVVNPYQDVKLIDLKIVATLGIGGFGRVELVQHKIKKEFVFALKYLKKVDLIQQEQLEHVLNEKNIQMGCNSPFIVCMYKTMKDKKYLYFLMEACLGGDLWLLLQKQSRRRFHENAARFYAASALEALAYLHKRDIVYRDLKPENLMLDPKGNLKLTDFGFAKKLESTGRTYTFVGTPEYMAPEIILNRGYDKAVDYWALGILIFELLVGKTPFRNKDASYMKTFNLILRGIENVRFPDTVSIKAEHLIKRLCRPMPTERLGCQKESTQAIRDHRWFTDLNWEQLQSGNLKTPFKRTLKNFGNFPKDTDIPPDEMSGWDDNF</sequence>
<dbReference type="PROSITE" id="PS50011">
    <property type="entry name" value="PROTEIN_KINASE_DOM"/>
    <property type="match status" value="1"/>
</dbReference>
<dbReference type="Pfam" id="PF00027">
    <property type="entry name" value="cNMP_binding"/>
    <property type="match status" value="2"/>
</dbReference>
<dbReference type="InterPro" id="IPR014710">
    <property type="entry name" value="RmlC-like_jellyroll"/>
</dbReference>
<evidence type="ECO:0000256" key="2">
    <source>
        <dbReference type="ARBA" id="ARBA00022535"/>
    </source>
</evidence>
<evidence type="ECO:0000256" key="10">
    <source>
        <dbReference type="PROSITE-ProRule" id="PRU10141"/>
    </source>
</evidence>
<keyword evidence="3" id="KW-0808">Transferase</keyword>
<keyword evidence="5" id="KW-0418">Kinase</keyword>
<dbReference type="PROSITE" id="PS00107">
    <property type="entry name" value="PROTEIN_KINASE_ATP"/>
    <property type="match status" value="1"/>
</dbReference>
<dbReference type="GO" id="GO:0004692">
    <property type="term" value="F:cGMP-dependent protein kinase activity"/>
    <property type="evidence" value="ECO:0007669"/>
    <property type="project" value="InterPro"/>
</dbReference>
<keyword evidence="7" id="KW-0142">cGMP-binding</keyword>
<dbReference type="InterPro" id="IPR017441">
    <property type="entry name" value="Protein_kinase_ATP_BS"/>
</dbReference>
<evidence type="ECO:0000256" key="1">
    <source>
        <dbReference type="ARBA" id="ARBA00022527"/>
    </source>
</evidence>
<dbReference type="PROSITE" id="PS50042">
    <property type="entry name" value="CNMP_BINDING_3"/>
    <property type="match status" value="2"/>
</dbReference>
<dbReference type="PRINTS" id="PR00103">
    <property type="entry name" value="CAMPKINASE"/>
</dbReference>
<feature type="domain" description="Cyclic nucleotide-binding" evidence="12">
    <location>
        <begin position="193"/>
        <end position="289"/>
    </location>
</feature>
<evidence type="ECO:0000256" key="8">
    <source>
        <dbReference type="PIRSR" id="PIRSR000559-1"/>
    </source>
</evidence>
<evidence type="ECO:0000256" key="9">
    <source>
        <dbReference type="PIRSR" id="PIRSR000559-2"/>
    </source>
</evidence>
<comment type="caution">
    <text evidence="13">The sequence shown here is derived from an EMBL/GenBank/DDBJ whole genome shotgun (WGS) entry which is preliminary data.</text>
</comment>
<dbReference type="GO" id="GO:0030553">
    <property type="term" value="F:cGMP binding"/>
    <property type="evidence" value="ECO:0007669"/>
    <property type="project" value="UniProtKB-KW"/>
</dbReference>
<dbReference type="SUPFAM" id="SSF51206">
    <property type="entry name" value="cAMP-binding domain-like"/>
    <property type="match status" value="2"/>
</dbReference>
<keyword evidence="6 9" id="KW-0067">ATP-binding</keyword>
<keyword evidence="14" id="KW-1185">Reference proteome</keyword>
<dbReference type="InterPro" id="IPR018490">
    <property type="entry name" value="cNMP-bd_dom_sf"/>
</dbReference>
<keyword evidence="1" id="KW-0723">Serine/threonine-protein kinase</keyword>
<proteinExistence type="predicted"/>
<organism evidence="13 14">
    <name type="scientific">Aquatica leii</name>
    <dbReference type="NCBI Taxonomy" id="1421715"/>
    <lineage>
        <taxon>Eukaryota</taxon>
        <taxon>Metazoa</taxon>
        <taxon>Ecdysozoa</taxon>
        <taxon>Arthropoda</taxon>
        <taxon>Hexapoda</taxon>
        <taxon>Insecta</taxon>
        <taxon>Pterygota</taxon>
        <taxon>Neoptera</taxon>
        <taxon>Endopterygota</taxon>
        <taxon>Coleoptera</taxon>
        <taxon>Polyphaga</taxon>
        <taxon>Elateriformia</taxon>
        <taxon>Elateroidea</taxon>
        <taxon>Lampyridae</taxon>
        <taxon>Luciolinae</taxon>
        <taxon>Aquatica</taxon>
    </lineage>
</organism>
<dbReference type="Gene3D" id="2.60.120.10">
    <property type="entry name" value="Jelly Rolls"/>
    <property type="match status" value="2"/>
</dbReference>
<dbReference type="CDD" id="cd00038">
    <property type="entry name" value="CAP_ED"/>
    <property type="match status" value="2"/>
</dbReference>
<name>A0AAN7PA16_9COLE</name>
<dbReference type="InterPro" id="IPR035014">
    <property type="entry name" value="STKc_cGK"/>
</dbReference>
<dbReference type="InterPro" id="IPR011009">
    <property type="entry name" value="Kinase-like_dom_sf"/>
</dbReference>
<accession>A0AAN7PA16</accession>
<dbReference type="SUPFAM" id="SSF56112">
    <property type="entry name" value="Protein kinase-like (PK-like)"/>
    <property type="match status" value="1"/>
</dbReference>
<feature type="binding site" evidence="9 10">
    <location>
        <position position="356"/>
    </location>
    <ligand>
        <name>ATP</name>
        <dbReference type="ChEBI" id="CHEBI:30616"/>
    </ligand>
</feature>
<dbReference type="PANTHER" id="PTHR24353">
    <property type="entry name" value="CYCLIC NUCLEOTIDE-DEPENDENT PROTEIN KINASE"/>
    <property type="match status" value="1"/>
</dbReference>